<comment type="caution">
    <text evidence="1">The sequence shown here is derived from an EMBL/GenBank/DDBJ whole genome shotgun (WGS) entry which is preliminary data.</text>
</comment>
<name>A0ABQ2ND99_9ACTN</name>
<proteinExistence type="predicted"/>
<dbReference type="Proteomes" id="UP000655410">
    <property type="component" value="Unassembled WGS sequence"/>
</dbReference>
<gene>
    <name evidence="1" type="ORF">GCM10011584_27270</name>
</gene>
<dbReference type="InterPro" id="IPR009959">
    <property type="entry name" value="Cyclase_SnoaL-like"/>
</dbReference>
<dbReference type="PANTHER" id="PTHR38436:SF1">
    <property type="entry name" value="ESTER CYCLASE"/>
    <property type="match status" value="1"/>
</dbReference>
<dbReference type="Pfam" id="PF07366">
    <property type="entry name" value="SnoaL"/>
    <property type="match status" value="1"/>
</dbReference>
<dbReference type="CDD" id="cd00531">
    <property type="entry name" value="NTF2_like"/>
    <property type="match status" value="1"/>
</dbReference>
<dbReference type="SUPFAM" id="SSF54427">
    <property type="entry name" value="NTF2-like"/>
    <property type="match status" value="1"/>
</dbReference>
<evidence type="ECO:0008006" key="3">
    <source>
        <dbReference type="Google" id="ProtNLM"/>
    </source>
</evidence>
<dbReference type="PANTHER" id="PTHR38436">
    <property type="entry name" value="POLYKETIDE CYCLASE SNOAL-LIKE DOMAIN"/>
    <property type="match status" value="1"/>
</dbReference>
<accession>A0ABQ2ND99</accession>
<sequence>MDTNANKQTARRFYDLFNAGDLSGIAELAVEEYAENDPLPGQGTGREGLVDRVSMLVGALAPHFTVEDVVAEGDRVVVRWSQTGTHVGEFFGAPATGRTFVGSGIDIYRLTDDGQLAEHWHAVDLFGLLTQLGLVG</sequence>
<dbReference type="Gene3D" id="3.10.450.50">
    <property type="match status" value="1"/>
</dbReference>
<dbReference type="RefSeq" id="WP_188784556.1">
    <property type="nucleotide sequence ID" value="NZ_BMNI01000007.1"/>
</dbReference>
<keyword evidence="2" id="KW-1185">Reference proteome</keyword>
<dbReference type="EMBL" id="BMNI01000007">
    <property type="protein sequence ID" value="GGO91960.1"/>
    <property type="molecule type" value="Genomic_DNA"/>
</dbReference>
<organism evidence="1 2">
    <name type="scientific">Nocardioides phosphati</name>
    <dbReference type="NCBI Taxonomy" id="1867775"/>
    <lineage>
        <taxon>Bacteria</taxon>
        <taxon>Bacillati</taxon>
        <taxon>Actinomycetota</taxon>
        <taxon>Actinomycetes</taxon>
        <taxon>Propionibacteriales</taxon>
        <taxon>Nocardioidaceae</taxon>
        <taxon>Nocardioides</taxon>
    </lineage>
</organism>
<reference evidence="2" key="1">
    <citation type="journal article" date="2019" name="Int. J. Syst. Evol. Microbiol.">
        <title>The Global Catalogue of Microorganisms (GCM) 10K type strain sequencing project: providing services to taxonomists for standard genome sequencing and annotation.</title>
        <authorList>
            <consortium name="The Broad Institute Genomics Platform"/>
            <consortium name="The Broad Institute Genome Sequencing Center for Infectious Disease"/>
            <person name="Wu L."/>
            <person name="Ma J."/>
        </authorList>
    </citation>
    <scope>NUCLEOTIDE SEQUENCE [LARGE SCALE GENOMIC DNA]</scope>
    <source>
        <strain evidence="2">CGMCC 4.7371</strain>
    </source>
</reference>
<dbReference type="InterPro" id="IPR032710">
    <property type="entry name" value="NTF2-like_dom_sf"/>
</dbReference>
<evidence type="ECO:0000313" key="2">
    <source>
        <dbReference type="Proteomes" id="UP000655410"/>
    </source>
</evidence>
<evidence type="ECO:0000313" key="1">
    <source>
        <dbReference type="EMBL" id="GGO91960.1"/>
    </source>
</evidence>
<protein>
    <recommendedName>
        <fullName evidence="3">Ester cyclase</fullName>
    </recommendedName>
</protein>